<dbReference type="GO" id="GO:0003700">
    <property type="term" value="F:DNA-binding transcription factor activity"/>
    <property type="evidence" value="ECO:0007669"/>
    <property type="project" value="InterPro"/>
</dbReference>
<dbReference type="EC" id="1.2.1.88" evidence="5"/>
<dbReference type="InterPro" id="IPR024082">
    <property type="entry name" value="PRODH_PutA_dom_II"/>
</dbReference>
<dbReference type="PANTHER" id="PTHR42862:SF1">
    <property type="entry name" value="DELTA-1-PYRROLINE-5-CARBOXYLATE DEHYDROGENASE 2, ISOFORM A-RELATED"/>
    <property type="match status" value="1"/>
</dbReference>
<dbReference type="InterPro" id="IPR002872">
    <property type="entry name" value="Proline_DH_dom"/>
</dbReference>
<dbReference type="EMBL" id="JAAXYO010000192">
    <property type="protein sequence ID" value="MBU2789247.1"/>
    <property type="molecule type" value="Genomic_DNA"/>
</dbReference>
<dbReference type="Gene3D" id="3.20.20.220">
    <property type="match status" value="1"/>
</dbReference>
<dbReference type="InterPro" id="IPR029041">
    <property type="entry name" value="FAD-linked_oxidoreductase-like"/>
</dbReference>
<evidence type="ECO:0000256" key="3">
    <source>
        <dbReference type="ARBA" id="ARBA00023027"/>
    </source>
</evidence>
<feature type="active site" evidence="6">
    <location>
        <position position="775"/>
    </location>
</feature>
<dbReference type="InterPro" id="IPR024089">
    <property type="entry name" value="PRODH_PutA_dom_I/II"/>
</dbReference>
<comment type="catalytic activity">
    <reaction evidence="5">
        <text>L-proline + a quinone = (S)-1-pyrroline-5-carboxylate + a quinol + H(+)</text>
        <dbReference type="Rhea" id="RHEA:23784"/>
        <dbReference type="ChEBI" id="CHEBI:15378"/>
        <dbReference type="ChEBI" id="CHEBI:17388"/>
        <dbReference type="ChEBI" id="CHEBI:24646"/>
        <dbReference type="ChEBI" id="CHEBI:60039"/>
        <dbReference type="ChEBI" id="CHEBI:132124"/>
        <dbReference type="EC" id="1.5.5.2"/>
    </reaction>
</comment>
<evidence type="ECO:0000256" key="6">
    <source>
        <dbReference type="PIRSR" id="PIRSR000197-1"/>
    </source>
</evidence>
<feature type="domain" description="Proline dehydrogenase" evidence="8">
    <location>
        <begin position="191"/>
        <end position="489"/>
    </location>
</feature>
<dbReference type="NCBIfam" id="TIGR01238">
    <property type="entry name" value="D1pyr5carbox3"/>
    <property type="match status" value="1"/>
</dbReference>
<dbReference type="GO" id="GO:0010133">
    <property type="term" value="P:L-proline catabolic process to L-glutamate"/>
    <property type="evidence" value="ECO:0007669"/>
    <property type="project" value="UniProtKB-UniRule"/>
</dbReference>
<evidence type="ECO:0000256" key="1">
    <source>
        <dbReference type="ARBA" id="ARBA00004786"/>
    </source>
</evidence>
<comment type="pathway">
    <text evidence="5">Amino-acid degradation; L-proline degradation into L-glutamate; L-glutamate from L-proline: step 1/2.</text>
</comment>
<dbReference type="InterPro" id="IPR016160">
    <property type="entry name" value="Ald_DH_CS_CYS"/>
</dbReference>
<dbReference type="SUPFAM" id="SSF53720">
    <property type="entry name" value="ALDH-like"/>
    <property type="match status" value="1"/>
</dbReference>
<dbReference type="InterPro" id="IPR016163">
    <property type="entry name" value="Ald_DH_C"/>
</dbReference>
<proteinExistence type="inferred from homology"/>
<dbReference type="GO" id="GO:0003842">
    <property type="term" value="F:L-glutamate gamma-semialdehyde dehydrogenase activity"/>
    <property type="evidence" value="ECO:0007669"/>
    <property type="project" value="UniProtKB-UniRule"/>
</dbReference>
<dbReference type="PANTHER" id="PTHR42862">
    <property type="entry name" value="DELTA-1-PYRROLINE-5-CARBOXYLATE DEHYDROGENASE 1, ISOFORM A-RELATED"/>
    <property type="match status" value="1"/>
</dbReference>
<comment type="caution">
    <text evidence="10">The sequence shown here is derived from an EMBL/GenBank/DDBJ whole genome shotgun (WGS) entry which is preliminary data.</text>
</comment>
<feature type="active site" evidence="6">
    <location>
        <position position="809"/>
    </location>
</feature>
<keyword evidence="2 5" id="KW-0560">Oxidoreductase</keyword>
<gene>
    <name evidence="10" type="ORF">HFQ13_13730</name>
</gene>
<dbReference type="InterPro" id="IPR050485">
    <property type="entry name" value="Proline_metab_enzyme"/>
</dbReference>
<keyword evidence="5" id="KW-0804">Transcription</keyword>
<protein>
    <recommendedName>
        <fullName evidence="5">Bifunctional protein PutA</fullName>
    </recommendedName>
    <domain>
        <recommendedName>
            <fullName evidence="5">Proline dehydrogenase</fullName>
            <ecNumber evidence="5">1.5.5.2</ecNumber>
        </recommendedName>
        <alternativeName>
            <fullName evidence="5">Proline oxidase</fullName>
        </alternativeName>
    </domain>
    <domain>
        <recommendedName>
            <fullName evidence="5">Delta-1-pyrroline-5-carboxylate dehydrogenase</fullName>
            <shortName evidence="5">P5C dehydrogenase</shortName>
            <ecNumber evidence="5">1.2.1.88</ecNumber>
        </recommendedName>
        <alternativeName>
            <fullName evidence="5">L-glutamate gamma-semialdehyde dehydrogenase</fullName>
        </alternativeName>
    </domain>
</protein>
<evidence type="ECO:0000259" key="8">
    <source>
        <dbReference type="Pfam" id="PF01619"/>
    </source>
</evidence>
<dbReference type="InterPro" id="IPR025703">
    <property type="entry name" value="Bifunct_PutA"/>
</dbReference>
<keyword evidence="5" id="KW-0238">DNA-binding</keyword>
<keyword evidence="5" id="KW-0285">Flavoprotein</keyword>
<dbReference type="SUPFAM" id="SSF51730">
    <property type="entry name" value="FAD-linked oxidoreductase"/>
    <property type="match status" value="1"/>
</dbReference>
<dbReference type="SUPFAM" id="SSF81935">
    <property type="entry name" value="N-terminal domain of bifunctional PutA protein"/>
    <property type="match status" value="1"/>
</dbReference>
<dbReference type="InterPro" id="IPR016161">
    <property type="entry name" value="Ald_DH/histidinol_DH"/>
</dbReference>
<dbReference type="RefSeq" id="WP_215873261.1">
    <property type="nucleotide sequence ID" value="NZ_JAAXYO010000192.1"/>
</dbReference>
<dbReference type="Proteomes" id="UP001197378">
    <property type="component" value="Unassembled WGS sequence"/>
</dbReference>
<comment type="similarity">
    <text evidence="5">In the C-terminal section; belongs to the aldehyde dehydrogenase family.</text>
</comment>
<dbReference type="Gene3D" id="1.20.5.460">
    <property type="entry name" value="Single helix bin"/>
    <property type="match status" value="1"/>
</dbReference>
<feature type="domain" description="Proline dehydrogenase PutA" evidence="9">
    <location>
        <begin position="74"/>
        <end position="177"/>
    </location>
</feature>
<dbReference type="Pfam" id="PF01619">
    <property type="entry name" value="Pro_dh"/>
    <property type="match status" value="1"/>
</dbReference>
<comment type="catalytic activity">
    <reaction evidence="4 5">
        <text>L-glutamate 5-semialdehyde + NAD(+) + H2O = L-glutamate + NADH + 2 H(+)</text>
        <dbReference type="Rhea" id="RHEA:30235"/>
        <dbReference type="ChEBI" id="CHEBI:15377"/>
        <dbReference type="ChEBI" id="CHEBI:15378"/>
        <dbReference type="ChEBI" id="CHEBI:29985"/>
        <dbReference type="ChEBI" id="CHEBI:57540"/>
        <dbReference type="ChEBI" id="CHEBI:57945"/>
        <dbReference type="ChEBI" id="CHEBI:58066"/>
        <dbReference type="EC" id="1.2.1.88"/>
    </reaction>
</comment>
<comment type="pathway">
    <text evidence="1 5">Amino-acid degradation; L-proline degradation into L-glutamate; L-glutamate from L-proline: step 2/2.</text>
</comment>
<keyword evidence="5" id="KW-0642">Proline metabolism</keyword>
<evidence type="ECO:0000256" key="5">
    <source>
        <dbReference type="PIRNR" id="PIRNR000197"/>
    </source>
</evidence>
<evidence type="ECO:0000259" key="9">
    <source>
        <dbReference type="Pfam" id="PF14850"/>
    </source>
</evidence>
<keyword evidence="5" id="KW-0274">FAD</keyword>
<keyword evidence="5" id="KW-0678">Repressor</keyword>
<dbReference type="Pfam" id="PF14850">
    <property type="entry name" value="Pro_dh-DNA_bdg"/>
    <property type="match status" value="1"/>
</dbReference>
<dbReference type="Gene3D" id="3.40.605.10">
    <property type="entry name" value="Aldehyde Dehydrogenase, Chain A, domain 1"/>
    <property type="match status" value="1"/>
</dbReference>
<keyword evidence="11" id="KW-1185">Reference proteome</keyword>
<reference evidence="10" key="1">
    <citation type="journal article" date="2021" name="ISME J.">
        <title>Genomic evolution of the class Acidithiobacillia: deep-branching Proteobacteria living in extreme acidic conditions.</title>
        <authorList>
            <person name="Moya-Beltran A."/>
            <person name="Beard S."/>
            <person name="Rojas-Villalobos C."/>
            <person name="Issotta F."/>
            <person name="Gallardo Y."/>
            <person name="Ulloa R."/>
            <person name="Giaveno A."/>
            <person name="Degli Esposti M."/>
            <person name="Johnson D.B."/>
            <person name="Quatrini R."/>
        </authorList>
    </citation>
    <scope>NUCLEOTIDE SEQUENCE</scope>
    <source>
        <strain evidence="10">VAN18-1</strain>
    </source>
</reference>
<evidence type="ECO:0000259" key="7">
    <source>
        <dbReference type="Pfam" id="PF00171"/>
    </source>
</evidence>
<dbReference type="Gene3D" id="3.40.309.10">
    <property type="entry name" value="Aldehyde Dehydrogenase, Chain A, domain 2"/>
    <property type="match status" value="1"/>
</dbReference>
<dbReference type="PIRSF" id="PIRSF000197">
    <property type="entry name" value="Bifunct_PutA"/>
    <property type="match status" value="1"/>
</dbReference>
<evidence type="ECO:0000313" key="10">
    <source>
        <dbReference type="EMBL" id="MBU2789247.1"/>
    </source>
</evidence>
<sequence>MLDRSNDRIAPNEDLNCQSVARKISLPLAVRPEQDCVTAAQRYLEDLSWDAVVERSAPWIQGARESQRHNFLGMEALLAEYPLDSASGTALMRLSEALLRVPDRATAGVLAADQLRRGFSEQDGRQDNTRSLITPMLRMAAQWLPDPTQGSSPKQTLRARSILHAATQAVRFIGHQFILGETIEQAQKRAANQRRLSDNWRFSFDMLGEGARCQEDAERYYQAYQNVLGQLRLQEHKGGPIERDGLSIKLSALEPRLEAVQLEILLPRLLPKLVQLAKMAAGARVGLTIDAEECERLELTLQILETLLGAIADDADCADWTGLGIAIQAYQTRALDTVDAAISLAQQFQRPLMLRLVKGAYWDSEIKRAQELGLTGYPVYTRKRHTDLSYLACARKMLAAASEGHIFAQFATHNATTIAAILLMAEGLPQGVFELQKLHGMGDAIYAEVLASESLPVRVYAPVGIHRDLLAYLVRRLLENGANSSFVHQLAQKRVPLSALLANPFLGDSDSPLPLPAEIYGEIAGAQRPNPIGVDVSEESQRSALMQAWRHELPPQKTRKEDPCDTIPERMRKLQEAQQRWNSLPLAERCACLLRAADLLEAQRDSFTALVVWEGHKSWVDAIAEVRETIDYCRYYGLLAQEQLADRRLPGPTGESNGLRMEGRGSMVCISPWNFPLAIFAGQLLAAIVCGNSVAVKPAEQTPAIAEAFVALLQRAGVPTGVVDLFHGPGRSLGAELVRATGVAGVLFTGSTGVAKQIQRSLAASESPIVPLVAETGGLNAMIVDSTALPEQVVDHVLLSAFRSAGQRCSALRLLFVQDDIADGLVQMLAGAMALLQIGPPEDFASDVGPVIDVTAQKRILAQIQRLELQRGKLLARSPWPSSANITGNGSAAIMRDSLGRVLHFIAPSLYIVTPDQILAEEIFGPILQVVRWSGSWEDVVEQINTFGYGLTLGIQTRIDRRAEGISRLARIGNIYVNRGMTGAVVGVQPFGGAGLSGTGPKAGGPHFLARLCQEKSISINTAAAGGNASLLSQSKW</sequence>
<dbReference type="PROSITE" id="PS00070">
    <property type="entry name" value="ALDEHYDE_DEHYDR_CYS"/>
    <property type="match status" value="1"/>
</dbReference>
<feature type="domain" description="Aldehyde dehydrogenase" evidence="7">
    <location>
        <begin position="570"/>
        <end position="1018"/>
    </location>
</feature>
<organism evidence="10 11">
    <name type="scientific">Igneacidithiobacillus copahuensis</name>
    <dbReference type="NCBI Taxonomy" id="2724909"/>
    <lineage>
        <taxon>Bacteria</taxon>
        <taxon>Pseudomonadati</taxon>
        <taxon>Pseudomonadota</taxon>
        <taxon>Acidithiobacillia</taxon>
        <taxon>Acidithiobacillales</taxon>
        <taxon>Acidithiobacillaceae</taxon>
        <taxon>Igneacidithiobacillus</taxon>
    </lineage>
</organism>
<dbReference type="AlphaFoldDB" id="A0AAE3CKW3"/>
<evidence type="ECO:0000313" key="11">
    <source>
        <dbReference type="Proteomes" id="UP001197378"/>
    </source>
</evidence>
<name>A0AAE3CKW3_9PROT</name>
<evidence type="ECO:0000256" key="4">
    <source>
        <dbReference type="ARBA" id="ARBA00048142"/>
    </source>
</evidence>
<dbReference type="InterPro" id="IPR005933">
    <property type="entry name" value="PutA_C"/>
</dbReference>
<accession>A0AAE3CKW3</accession>
<dbReference type="InterPro" id="IPR016162">
    <property type="entry name" value="Ald_DH_N"/>
</dbReference>
<dbReference type="InterPro" id="IPR015590">
    <property type="entry name" value="Aldehyde_DH_dom"/>
</dbReference>
<comment type="similarity">
    <text evidence="5">In the N-terminal section; belongs to the proline dehydrogenase family.</text>
</comment>
<keyword evidence="3 5" id="KW-0520">NAD</keyword>
<comment type="function">
    <text evidence="5">Oxidizes proline to glutamate for use as a carbon and nitrogen source.</text>
</comment>
<dbReference type="EC" id="1.5.5.2" evidence="5"/>
<dbReference type="GO" id="GO:0009898">
    <property type="term" value="C:cytoplasmic side of plasma membrane"/>
    <property type="evidence" value="ECO:0007669"/>
    <property type="project" value="TreeGrafter"/>
</dbReference>
<dbReference type="GO" id="GO:0003677">
    <property type="term" value="F:DNA binding"/>
    <property type="evidence" value="ECO:0007669"/>
    <property type="project" value="UniProtKB-KW"/>
</dbReference>
<comment type="cofactor">
    <cofactor evidence="5">
        <name>FAD</name>
        <dbReference type="ChEBI" id="CHEBI:57692"/>
    </cofactor>
</comment>
<keyword evidence="5" id="KW-0805">Transcription regulation</keyword>
<dbReference type="Pfam" id="PF00171">
    <property type="entry name" value="Aldedh"/>
    <property type="match status" value="1"/>
</dbReference>
<evidence type="ECO:0000256" key="2">
    <source>
        <dbReference type="ARBA" id="ARBA00023002"/>
    </source>
</evidence>
<dbReference type="GO" id="GO:0004657">
    <property type="term" value="F:proline dehydrogenase activity"/>
    <property type="evidence" value="ECO:0007669"/>
    <property type="project" value="UniProtKB-UniRule"/>
</dbReference>